<keyword evidence="3" id="KW-1185">Reference proteome</keyword>
<dbReference type="SUPFAM" id="SSF52172">
    <property type="entry name" value="CheY-like"/>
    <property type="match status" value="1"/>
</dbReference>
<dbReference type="PROSITE" id="PS50921">
    <property type="entry name" value="ANTAR"/>
    <property type="match status" value="1"/>
</dbReference>
<dbReference type="Proteomes" id="UP001300383">
    <property type="component" value="Unassembled WGS sequence"/>
</dbReference>
<evidence type="ECO:0000259" key="1">
    <source>
        <dbReference type="PROSITE" id="PS50921"/>
    </source>
</evidence>
<dbReference type="GO" id="GO:0003723">
    <property type="term" value="F:RNA binding"/>
    <property type="evidence" value="ECO:0007669"/>
    <property type="project" value="InterPro"/>
</dbReference>
<dbReference type="SMART" id="SM01012">
    <property type="entry name" value="ANTAR"/>
    <property type="match status" value="1"/>
</dbReference>
<proteinExistence type="predicted"/>
<name>A0AAP4B7Z9_9FIRM</name>
<reference evidence="2 3" key="1">
    <citation type="submission" date="2023-05" db="EMBL/GenBank/DDBJ databases">
        <title>[ruminococcus] sp. nov., isolated from a pig farm feces dump.</title>
        <authorList>
            <person name="Chang Y.-H."/>
        </authorList>
    </citation>
    <scope>NUCLEOTIDE SEQUENCE [LARGE SCALE GENOMIC DNA]</scope>
    <source>
        <strain evidence="2 3">YH-rum2234</strain>
    </source>
</reference>
<evidence type="ECO:0000313" key="2">
    <source>
        <dbReference type="EMBL" id="MDI9241606.1"/>
    </source>
</evidence>
<dbReference type="EMBL" id="JASGBQ010000003">
    <property type="protein sequence ID" value="MDI9241606.1"/>
    <property type="molecule type" value="Genomic_DNA"/>
</dbReference>
<dbReference type="InterPro" id="IPR011006">
    <property type="entry name" value="CheY-like_superfamily"/>
</dbReference>
<protein>
    <submittedName>
        <fullName evidence="2">ANTAR domain-containing protein</fullName>
    </submittedName>
</protein>
<dbReference type="AlphaFoldDB" id="A0AAP4B7Z9"/>
<comment type="caution">
    <text evidence="2">The sequence shown here is derived from an EMBL/GenBank/DDBJ whole genome shotgun (WGS) entry which is preliminary data.</text>
</comment>
<organism evidence="2 3">
    <name type="scientific">Fusibacillus kribbianus</name>
    <dbReference type="NCBI Taxonomy" id="3044208"/>
    <lineage>
        <taxon>Bacteria</taxon>
        <taxon>Bacillati</taxon>
        <taxon>Bacillota</taxon>
        <taxon>Clostridia</taxon>
        <taxon>Lachnospirales</taxon>
        <taxon>Lachnospiraceae</taxon>
        <taxon>Fusibacillus</taxon>
    </lineage>
</organism>
<sequence length="182" mass="20920">MANIIVVFPKLEDAKSIRNILTRNGFNVTAVCTTGAQALNYTEELGDGIVVCGYKFADMHYSVLHDYLPEGFQMLLVASRQYWGECTADDLVCVSMPLKLHDLIDTLTMMEEALARRRRKRKAQPKQRSEEDKEIIVRAKETLMERNNMTEQEAHRYIQKCSMDSGTNMVETAYMILEIMKQ</sequence>
<gene>
    <name evidence="2" type="ORF">QJ036_03820</name>
</gene>
<dbReference type="Gene3D" id="1.10.10.10">
    <property type="entry name" value="Winged helix-like DNA-binding domain superfamily/Winged helix DNA-binding domain"/>
    <property type="match status" value="1"/>
</dbReference>
<dbReference type="InterPro" id="IPR036388">
    <property type="entry name" value="WH-like_DNA-bd_sf"/>
</dbReference>
<dbReference type="InterPro" id="IPR005561">
    <property type="entry name" value="ANTAR"/>
</dbReference>
<dbReference type="RefSeq" id="WP_283230113.1">
    <property type="nucleotide sequence ID" value="NZ_JASGBQ010000003.1"/>
</dbReference>
<feature type="domain" description="ANTAR" evidence="1">
    <location>
        <begin position="116"/>
        <end position="177"/>
    </location>
</feature>
<dbReference type="Pfam" id="PF03861">
    <property type="entry name" value="ANTAR"/>
    <property type="match status" value="1"/>
</dbReference>
<evidence type="ECO:0000313" key="3">
    <source>
        <dbReference type="Proteomes" id="UP001300383"/>
    </source>
</evidence>
<accession>A0AAP4B7Z9</accession>